<comment type="caution">
    <text evidence="1">The sequence shown here is derived from an EMBL/GenBank/DDBJ whole genome shotgun (WGS) entry which is preliminary data.</text>
</comment>
<reference evidence="2" key="1">
    <citation type="journal article" date="2024" name="Front. Bioeng. Biotechnol.">
        <title>Genome-scale model development and genomic sequencing of the oleaginous clade Lipomyces.</title>
        <authorList>
            <person name="Czajka J.J."/>
            <person name="Han Y."/>
            <person name="Kim J."/>
            <person name="Mondo S.J."/>
            <person name="Hofstad B.A."/>
            <person name="Robles A."/>
            <person name="Haridas S."/>
            <person name="Riley R."/>
            <person name="LaButti K."/>
            <person name="Pangilinan J."/>
            <person name="Andreopoulos W."/>
            <person name="Lipzen A."/>
            <person name="Yan J."/>
            <person name="Wang M."/>
            <person name="Ng V."/>
            <person name="Grigoriev I.V."/>
            <person name="Spatafora J.W."/>
            <person name="Magnuson J.K."/>
            <person name="Baker S.E."/>
            <person name="Pomraning K.R."/>
        </authorList>
    </citation>
    <scope>NUCLEOTIDE SEQUENCE [LARGE SCALE GENOMIC DNA]</scope>
    <source>
        <strain evidence="2">CBS 7786</strain>
    </source>
</reference>
<dbReference type="Proteomes" id="UP001433508">
    <property type="component" value="Unassembled WGS sequence"/>
</dbReference>
<protein>
    <submittedName>
        <fullName evidence="1">General substrate transporter</fullName>
    </submittedName>
</protein>
<evidence type="ECO:0000313" key="1">
    <source>
        <dbReference type="EMBL" id="KAK9234226.1"/>
    </source>
</evidence>
<organism evidence="1 2">
    <name type="scientific">Lipomyces kononenkoae</name>
    <name type="common">Yeast</name>
    <dbReference type="NCBI Taxonomy" id="34357"/>
    <lineage>
        <taxon>Eukaryota</taxon>
        <taxon>Fungi</taxon>
        <taxon>Dikarya</taxon>
        <taxon>Ascomycota</taxon>
        <taxon>Saccharomycotina</taxon>
        <taxon>Lipomycetes</taxon>
        <taxon>Lipomycetales</taxon>
        <taxon>Lipomycetaceae</taxon>
        <taxon>Lipomyces</taxon>
    </lineage>
</organism>
<gene>
    <name evidence="1" type="ORF">V1525DRAFT_413730</name>
</gene>
<keyword evidence="2" id="KW-1185">Reference proteome</keyword>
<dbReference type="EMBL" id="MU971498">
    <property type="protein sequence ID" value="KAK9234226.1"/>
    <property type="molecule type" value="Genomic_DNA"/>
</dbReference>
<sequence length="480" mass="53267">MAGFLNVYTISIFVALGGSLFGFDIASISGVVGTEQYMKFYGNPLGVTQGAITSSMAVGSVVGALSSSFVGDKFSRKQSIQAGTVLWCIGATIQATSNGVPMLIAGRAIAGLCIGLTSALYYIEYACSFINSEVAFRIPWALQIVPAIILLIGLFWFPYSPRWLGSVDRWDEALRVIAFLRTSNKDTNDPRVLAEFREIEEQIRSEYEESSNSYRELFSKKIRQRLFLSMAVQVWSQLAGMNVMMYYTVYVLQSAGIAHARLLVSFQFVVDVIMTIPCLLWTDKWGRRPSLMVGSIFMALWFYIIGGLLVRYGQPNPVTNQPYTWIIVGHRAASGTILAWWAPISWLYPTEVAPVRVRAKSVALATAANWAANFALGFAVPPMLRSISWRMFFIFGSFNIAAFIHVLFALPDTKQRTLEEMDEIFEHGQPLWKTFVAKGGTDRLDKLAKEIEMGTVDAAQPGLITPGSFFSCCPSMFGNK</sequence>
<evidence type="ECO:0000313" key="2">
    <source>
        <dbReference type="Proteomes" id="UP001433508"/>
    </source>
</evidence>
<proteinExistence type="predicted"/>
<name>A0ACC3SRI3_LIPKO</name>
<accession>A0ACC3SRI3</accession>